<dbReference type="RefSeq" id="WP_102695060.1">
    <property type="nucleotide sequence ID" value="NZ_JAKNCL010000003.1"/>
</dbReference>
<keyword evidence="1" id="KW-0812">Transmembrane</keyword>
<protein>
    <submittedName>
        <fullName evidence="2">Pilus assembly protein TadE</fullName>
    </submittedName>
</protein>
<name>A0A2N6RZ56_9BIFI</name>
<evidence type="ECO:0000313" key="2">
    <source>
        <dbReference type="EMBL" id="PMC43401.1"/>
    </source>
</evidence>
<dbReference type="AlphaFoldDB" id="A0A2N6RZ56"/>
<organism evidence="2 3">
    <name type="scientific">Gardnerella greenwoodii</name>
    <dbReference type="NCBI Taxonomy" id="2914925"/>
    <lineage>
        <taxon>Bacteria</taxon>
        <taxon>Bacillati</taxon>
        <taxon>Actinomycetota</taxon>
        <taxon>Actinomycetes</taxon>
        <taxon>Bifidobacteriales</taxon>
        <taxon>Bifidobacteriaceae</taxon>
        <taxon>Gardnerella</taxon>
    </lineage>
</organism>
<dbReference type="InterPro" id="IPR021202">
    <property type="entry name" value="Rv3654c-like"/>
</dbReference>
<proteinExistence type="predicted"/>
<dbReference type="NCBIfam" id="TIGR03816">
    <property type="entry name" value="tadE_like_DECH"/>
    <property type="match status" value="1"/>
</dbReference>
<keyword evidence="3" id="KW-1185">Reference proteome</keyword>
<evidence type="ECO:0000256" key="1">
    <source>
        <dbReference type="SAM" id="Phobius"/>
    </source>
</evidence>
<reference evidence="2 3" key="1">
    <citation type="submission" date="2017-09" db="EMBL/GenBank/DDBJ databases">
        <title>Bacterial strain isolated from the female urinary microbiota.</title>
        <authorList>
            <person name="Thomas-White K."/>
            <person name="Kumar N."/>
            <person name="Forster S."/>
            <person name="Putonti C."/>
            <person name="Lawley T."/>
            <person name="Wolfe A.J."/>
        </authorList>
    </citation>
    <scope>NUCLEOTIDE SEQUENCE [LARGE SCALE GENOMIC DNA]</scope>
    <source>
        <strain evidence="2 3">UMB1686</strain>
    </source>
</reference>
<accession>A0A2N6RZ56</accession>
<sequence length="133" mass="13837">MSFHCYFNCLVSFARKKSSKADCGSGTALGVMLVIAVCSMLAVAAILGHVLSSRHQAYAVATAAALSGASALQRMENNPCEFSTRTVTSSHAILKSCKSAKDEVTVSVTVPLNIPLAPSVEASARAALEDCDK</sequence>
<keyword evidence="1" id="KW-0472">Membrane</keyword>
<gene>
    <name evidence="2" type="ORF">CJ216_04925</name>
</gene>
<keyword evidence="1" id="KW-1133">Transmembrane helix</keyword>
<dbReference type="GeneID" id="98326800"/>
<dbReference type="Proteomes" id="UP000235771">
    <property type="component" value="Unassembled WGS sequence"/>
</dbReference>
<feature type="transmembrane region" description="Helical" evidence="1">
    <location>
        <begin position="28"/>
        <end position="51"/>
    </location>
</feature>
<evidence type="ECO:0000313" key="3">
    <source>
        <dbReference type="Proteomes" id="UP000235771"/>
    </source>
</evidence>
<comment type="caution">
    <text evidence="2">The sequence shown here is derived from an EMBL/GenBank/DDBJ whole genome shotgun (WGS) entry which is preliminary data.</text>
</comment>
<dbReference type="EMBL" id="PNGV01000001">
    <property type="protein sequence ID" value="PMC43401.1"/>
    <property type="molecule type" value="Genomic_DNA"/>
</dbReference>